<reference evidence="4" key="2">
    <citation type="submission" date="2012-11" db="EMBL/GenBank/DDBJ databases">
        <authorList>
            <person name="Kuo A."/>
            <person name="Curtis B.A."/>
            <person name="Tanifuji G."/>
            <person name="Burki F."/>
            <person name="Gruber A."/>
            <person name="Irimia M."/>
            <person name="Maruyama S."/>
            <person name="Arias M.C."/>
            <person name="Ball S.G."/>
            <person name="Gile G.H."/>
            <person name="Hirakawa Y."/>
            <person name="Hopkins J.F."/>
            <person name="Rensing S.A."/>
            <person name="Schmutz J."/>
            <person name="Symeonidi A."/>
            <person name="Elias M."/>
            <person name="Eveleigh R.J."/>
            <person name="Herman E.K."/>
            <person name="Klute M.J."/>
            <person name="Nakayama T."/>
            <person name="Obornik M."/>
            <person name="Reyes-Prieto A."/>
            <person name="Armbrust E.V."/>
            <person name="Aves S.J."/>
            <person name="Beiko R.G."/>
            <person name="Coutinho P."/>
            <person name="Dacks J.B."/>
            <person name="Durnford D.G."/>
            <person name="Fast N.M."/>
            <person name="Green B.R."/>
            <person name="Grisdale C."/>
            <person name="Hempe F."/>
            <person name="Henrissat B."/>
            <person name="Hoppner M.P."/>
            <person name="Ishida K.-I."/>
            <person name="Kim E."/>
            <person name="Koreny L."/>
            <person name="Kroth P.G."/>
            <person name="Liu Y."/>
            <person name="Malik S.-B."/>
            <person name="Maier U.G."/>
            <person name="McRose D."/>
            <person name="Mock T."/>
            <person name="Neilson J.A."/>
            <person name="Onodera N.T."/>
            <person name="Poole A.M."/>
            <person name="Pritham E.J."/>
            <person name="Richards T.A."/>
            <person name="Rocap G."/>
            <person name="Roy S.W."/>
            <person name="Sarai C."/>
            <person name="Schaack S."/>
            <person name="Shirato S."/>
            <person name="Slamovits C.H."/>
            <person name="Spencer D.F."/>
            <person name="Suzuki S."/>
            <person name="Worden A.Z."/>
            <person name="Zauner S."/>
            <person name="Barry K."/>
            <person name="Bell C."/>
            <person name="Bharti A.K."/>
            <person name="Crow J.A."/>
            <person name="Grimwood J."/>
            <person name="Kramer R."/>
            <person name="Lindquist E."/>
            <person name="Lucas S."/>
            <person name="Salamov A."/>
            <person name="McFadden G.I."/>
            <person name="Lane C.E."/>
            <person name="Keeling P.J."/>
            <person name="Gray M.W."/>
            <person name="Grigoriev I.V."/>
            <person name="Archibald J.M."/>
        </authorList>
    </citation>
    <scope>NUCLEOTIDE SEQUENCE</scope>
    <source>
        <strain evidence="4">CCMP2712</strain>
    </source>
</reference>
<sequence length="236" mass="27805">MPKFFRDPRMTMNFLPPATRAPRMYRWNTIVTSPCPIVGLRSSHSTTSDRHDGRMRNSAHHERSEHIDLHHHDNHLHQQQHDLHRHPNHLHNHLQQQHDKSSRRKSDHQLPRWIPPARWLPDHEHGIDYRQRLKYDLGSWPKKPLPHHLEVRLMQRLSKLEFTHSMLSTIAERMSELPKKRIESHYHTGRRLFPSSSPLGLMYVVPLLTIKSQSCGYASAVCCGLEAFGTFELEIS</sequence>
<evidence type="ECO:0000313" key="4">
    <source>
        <dbReference type="Proteomes" id="UP000011087"/>
    </source>
</evidence>
<dbReference type="GeneID" id="17308422"/>
<name>L1JU78_GUITC</name>
<organism evidence="2">
    <name type="scientific">Guillardia theta (strain CCMP2712)</name>
    <name type="common">Cryptophyte</name>
    <dbReference type="NCBI Taxonomy" id="905079"/>
    <lineage>
        <taxon>Eukaryota</taxon>
        <taxon>Cryptophyceae</taxon>
        <taxon>Pyrenomonadales</taxon>
        <taxon>Geminigeraceae</taxon>
        <taxon>Guillardia</taxon>
    </lineage>
</organism>
<keyword evidence="4" id="KW-1185">Reference proteome</keyword>
<proteinExistence type="predicted"/>
<feature type="compositionally biased region" description="Basic and acidic residues" evidence="1">
    <location>
        <begin position="47"/>
        <end position="64"/>
    </location>
</feature>
<evidence type="ECO:0000256" key="1">
    <source>
        <dbReference type="SAM" id="MobiDB-lite"/>
    </source>
</evidence>
<dbReference type="PaxDb" id="55529-EKX51972"/>
<dbReference type="AlphaFoldDB" id="L1JU78"/>
<reference evidence="3" key="3">
    <citation type="submission" date="2016-03" db="UniProtKB">
        <authorList>
            <consortium name="EnsemblProtists"/>
        </authorList>
    </citation>
    <scope>IDENTIFICATION</scope>
</reference>
<dbReference type="EMBL" id="JH992974">
    <property type="protein sequence ID" value="EKX51972.1"/>
    <property type="molecule type" value="Genomic_DNA"/>
</dbReference>
<protein>
    <submittedName>
        <fullName evidence="2 3">Uncharacterized protein</fullName>
    </submittedName>
</protein>
<feature type="region of interest" description="Disordered" evidence="1">
    <location>
        <begin position="38"/>
        <end position="64"/>
    </location>
</feature>
<evidence type="ECO:0000313" key="2">
    <source>
        <dbReference type="EMBL" id="EKX51972.1"/>
    </source>
</evidence>
<dbReference type="RefSeq" id="XP_005838952.1">
    <property type="nucleotide sequence ID" value="XM_005838895.1"/>
</dbReference>
<gene>
    <name evidence="2" type="ORF">GUITHDRAFT_161482</name>
</gene>
<dbReference type="Proteomes" id="UP000011087">
    <property type="component" value="Unassembled WGS sequence"/>
</dbReference>
<feature type="region of interest" description="Disordered" evidence="1">
    <location>
        <begin position="91"/>
        <end position="112"/>
    </location>
</feature>
<evidence type="ECO:0000313" key="3">
    <source>
        <dbReference type="EnsemblProtists" id="EKX51972"/>
    </source>
</evidence>
<accession>L1JU78</accession>
<dbReference type="KEGG" id="gtt:GUITHDRAFT_161482"/>
<reference evidence="2 4" key="1">
    <citation type="journal article" date="2012" name="Nature">
        <title>Algal genomes reveal evolutionary mosaicism and the fate of nucleomorphs.</title>
        <authorList>
            <consortium name="DOE Joint Genome Institute"/>
            <person name="Curtis B.A."/>
            <person name="Tanifuji G."/>
            <person name="Burki F."/>
            <person name="Gruber A."/>
            <person name="Irimia M."/>
            <person name="Maruyama S."/>
            <person name="Arias M.C."/>
            <person name="Ball S.G."/>
            <person name="Gile G.H."/>
            <person name="Hirakawa Y."/>
            <person name="Hopkins J.F."/>
            <person name="Kuo A."/>
            <person name="Rensing S.A."/>
            <person name="Schmutz J."/>
            <person name="Symeonidi A."/>
            <person name="Elias M."/>
            <person name="Eveleigh R.J."/>
            <person name="Herman E.K."/>
            <person name="Klute M.J."/>
            <person name="Nakayama T."/>
            <person name="Obornik M."/>
            <person name="Reyes-Prieto A."/>
            <person name="Armbrust E.V."/>
            <person name="Aves S.J."/>
            <person name="Beiko R.G."/>
            <person name="Coutinho P."/>
            <person name="Dacks J.B."/>
            <person name="Durnford D.G."/>
            <person name="Fast N.M."/>
            <person name="Green B.R."/>
            <person name="Grisdale C.J."/>
            <person name="Hempel F."/>
            <person name="Henrissat B."/>
            <person name="Hoppner M.P."/>
            <person name="Ishida K."/>
            <person name="Kim E."/>
            <person name="Koreny L."/>
            <person name="Kroth P.G."/>
            <person name="Liu Y."/>
            <person name="Malik S.B."/>
            <person name="Maier U.G."/>
            <person name="McRose D."/>
            <person name="Mock T."/>
            <person name="Neilson J.A."/>
            <person name="Onodera N.T."/>
            <person name="Poole A.M."/>
            <person name="Pritham E.J."/>
            <person name="Richards T.A."/>
            <person name="Rocap G."/>
            <person name="Roy S.W."/>
            <person name="Sarai C."/>
            <person name="Schaack S."/>
            <person name="Shirato S."/>
            <person name="Slamovits C.H."/>
            <person name="Spencer D.F."/>
            <person name="Suzuki S."/>
            <person name="Worden A.Z."/>
            <person name="Zauner S."/>
            <person name="Barry K."/>
            <person name="Bell C."/>
            <person name="Bharti A.K."/>
            <person name="Crow J.A."/>
            <person name="Grimwood J."/>
            <person name="Kramer R."/>
            <person name="Lindquist E."/>
            <person name="Lucas S."/>
            <person name="Salamov A."/>
            <person name="McFadden G.I."/>
            <person name="Lane C.E."/>
            <person name="Keeling P.J."/>
            <person name="Gray M.W."/>
            <person name="Grigoriev I.V."/>
            <person name="Archibald J.M."/>
        </authorList>
    </citation>
    <scope>NUCLEOTIDE SEQUENCE</scope>
    <source>
        <strain evidence="2 4">CCMP2712</strain>
    </source>
</reference>
<dbReference type="EnsemblProtists" id="EKX51972">
    <property type="protein sequence ID" value="EKX51972"/>
    <property type="gene ID" value="GUITHDRAFT_161482"/>
</dbReference>
<dbReference type="HOGENOM" id="CLU_1177305_0_0_1"/>